<dbReference type="Pfam" id="PF00656">
    <property type="entry name" value="Peptidase_C14"/>
    <property type="match status" value="1"/>
</dbReference>
<protein>
    <recommendedName>
        <fullName evidence="1">Peptidase C14 caspase domain-containing protein</fullName>
    </recommendedName>
</protein>
<evidence type="ECO:0000313" key="3">
    <source>
        <dbReference type="Proteomes" id="UP000653308"/>
    </source>
</evidence>
<feature type="domain" description="Peptidase C14 caspase" evidence="1">
    <location>
        <begin position="10"/>
        <end position="237"/>
    </location>
</feature>
<comment type="caution">
    <text evidence="2">The sequence shown here is derived from an EMBL/GenBank/DDBJ whole genome shotgun (WGS) entry which is preliminary data.</text>
</comment>
<gene>
    <name evidence="2" type="ORF">GCM10010384_17610</name>
</gene>
<dbReference type="InterPro" id="IPR029030">
    <property type="entry name" value="Caspase-like_dom_sf"/>
</dbReference>
<sequence>MGAVTQDQDYALIIGIAHYPHLKSLQGPIEDARRVAHWLKGPGGLPWQNVKVIESLGLEHERPVIDEINKGFDEIFARAEAYNKERPRRPVRRLYVYFAGHGCSRERNHLALIMANADRRNLNRAMNSTEYRNALARRMFPEQIYLFDCCRKYDGRITGHGPDWTSDDTEEDVQGLTQVVMYAAGFRQAAHERSMRWSVRRGLFTQALMEGLEGAAATASGVITSAGLGAYVQRRLAVLAKSEKVRQCYTGDTQGEKQHLILASGVEPWRREVSVTLPIDASRIVVNDEHGDTVWTQVTAPGQTQAALHLTLGLYTIKVEPTGVSMTIDLLPDLDGNAYPLDLSGTYSCHG</sequence>
<evidence type="ECO:0000313" key="2">
    <source>
        <dbReference type="EMBL" id="GGY12703.1"/>
    </source>
</evidence>
<dbReference type="Proteomes" id="UP000653308">
    <property type="component" value="Unassembled WGS sequence"/>
</dbReference>
<proteinExistence type="predicted"/>
<organism evidence="2 3">
    <name type="scientific">Streptomyces djakartensis</name>
    <dbReference type="NCBI Taxonomy" id="68193"/>
    <lineage>
        <taxon>Bacteria</taxon>
        <taxon>Bacillati</taxon>
        <taxon>Actinomycetota</taxon>
        <taxon>Actinomycetes</taxon>
        <taxon>Kitasatosporales</taxon>
        <taxon>Streptomycetaceae</taxon>
        <taxon>Streptomyces</taxon>
    </lineage>
</organism>
<name>A0ABQ2ZEG5_9ACTN</name>
<keyword evidence="3" id="KW-1185">Reference proteome</keyword>
<accession>A0ABQ2ZEG5</accession>
<dbReference type="InterPro" id="IPR011600">
    <property type="entry name" value="Pept_C14_caspase"/>
</dbReference>
<dbReference type="Gene3D" id="3.40.50.1460">
    <property type="match status" value="1"/>
</dbReference>
<dbReference type="EMBL" id="BMWE01000004">
    <property type="protein sequence ID" value="GGY12703.1"/>
    <property type="molecule type" value="Genomic_DNA"/>
</dbReference>
<dbReference type="SUPFAM" id="SSF52129">
    <property type="entry name" value="Caspase-like"/>
    <property type="match status" value="1"/>
</dbReference>
<reference evidence="3" key="1">
    <citation type="journal article" date="2019" name="Int. J. Syst. Evol. Microbiol.">
        <title>The Global Catalogue of Microorganisms (GCM) 10K type strain sequencing project: providing services to taxonomists for standard genome sequencing and annotation.</title>
        <authorList>
            <consortium name="The Broad Institute Genomics Platform"/>
            <consortium name="The Broad Institute Genome Sequencing Center for Infectious Disease"/>
            <person name="Wu L."/>
            <person name="Ma J."/>
        </authorList>
    </citation>
    <scope>NUCLEOTIDE SEQUENCE [LARGE SCALE GENOMIC DNA]</scope>
    <source>
        <strain evidence="3">JCM 4957</strain>
    </source>
</reference>
<evidence type="ECO:0000259" key="1">
    <source>
        <dbReference type="Pfam" id="PF00656"/>
    </source>
</evidence>